<proteinExistence type="predicted"/>
<dbReference type="InterPro" id="IPR009061">
    <property type="entry name" value="DNA-bd_dom_put_sf"/>
</dbReference>
<dbReference type="InterPro" id="IPR041657">
    <property type="entry name" value="HTH_17"/>
</dbReference>
<name>A0AAT9FQ14_9BACT</name>
<reference evidence="2" key="1">
    <citation type="submission" date="2024-07" db="EMBL/GenBank/DDBJ databases">
        <title>Complete genome sequence of Verrucomicrobiaceae bacterium NT6N.</title>
        <authorList>
            <person name="Huang C."/>
            <person name="Takami H."/>
            <person name="Hamasaki K."/>
        </authorList>
    </citation>
    <scope>NUCLEOTIDE SEQUENCE</scope>
    <source>
        <strain evidence="2">NT6N</strain>
    </source>
</reference>
<protein>
    <recommendedName>
        <fullName evidence="1">Helix-turn-helix domain-containing protein</fullName>
    </recommendedName>
</protein>
<dbReference type="Pfam" id="PF12728">
    <property type="entry name" value="HTH_17"/>
    <property type="match status" value="1"/>
</dbReference>
<feature type="domain" description="Helix-turn-helix" evidence="1">
    <location>
        <begin position="15"/>
        <end position="64"/>
    </location>
</feature>
<dbReference type="KEGG" id="osu:NT6N_30490"/>
<dbReference type="NCBIfam" id="TIGR01764">
    <property type="entry name" value="excise"/>
    <property type="match status" value="1"/>
</dbReference>
<dbReference type="InterPro" id="IPR036388">
    <property type="entry name" value="WH-like_DNA-bd_sf"/>
</dbReference>
<evidence type="ECO:0000259" key="1">
    <source>
        <dbReference type="Pfam" id="PF12728"/>
    </source>
</evidence>
<gene>
    <name evidence="2" type="ORF">NT6N_30490</name>
</gene>
<dbReference type="AlphaFoldDB" id="A0AAT9FQ14"/>
<dbReference type="SUPFAM" id="SSF46955">
    <property type="entry name" value="Putative DNA-binding domain"/>
    <property type="match status" value="1"/>
</dbReference>
<organism evidence="2">
    <name type="scientific">Oceaniferula spumae</name>
    <dbReference type="NCBI Taxonomy" id="2979115"/>
    <lineage>
        <taxon>Bacteria</taxon>
        <taxon>Pseudomonadati</taxon>
        <taxon>Verrucomicrobiota</taxon>
        <taxon>Verrucomicrobiia</taxon>
        <taxon>Verrucomicrobiales</taxon>
        <taxon>Verrucomicrobiaceae</taxon>
        <taxon>Oceaniferula</taxon>
    </lineage>
</organism>
<accession>A0AAT9FQ14</accession>
<dbReference type="GO" id="GO:0003677">
    <property type="term" value="F:DNA binding"/>
    <property type="evidence" value="ECO:0007669"/>
    <property type="project" value="InterPro"/>
</dbReference>
<evidence type="ECO:0000313" key="2">
    <source>
        <dbReference type="EMBL" id="BDS08009.1"/>
    </source>
</evidence>
<dbReference type="InterPro" id="IPR010093">
    <property type="entry name" value="SinI_DNA-bd"/>
</dbReference>
<sequence length="70" mass="7812">MSQTIPNKTGQASELLTKTELAKRLKVSTRTVDLWVNEGRIPKIKINSSARFDWGDVLEALKKQSGKEAV</sequence>
<dbReference type="EMBL" id="AP026866">
    <property type="protein sequence ID" value="BDS08009.1"/>
    <property type="molecule type" value="Genomic_DNA"/>
</dbReference>
<dbReference type="Gene3D" id="1.10.10.10">
    <property type="entry name" value="Winged helix-like DNA-binding domain superfamily/Winged helix DNA-binding domain"/>
    <property type="match status" value="1"/>
</dbReference>